<evidence type="ECO:0000313" key="2">
    <source>
        <dbReference type="EMBL" id="KAJ0225672.1"/>
    </source>
</evidence>
<feature type="domain" description="MULE transposase" evidence="1">
    <location>
        <begin position="75"/>
        <end position="149"/>
    </location>
</feature>
<evidence type="ECO:0000259" key="1">
    <source>
        <dbReference type="Pfam" id="PF10551"/>
    </source>
</evidence>
<dbReference type="Proteomes" id="UP000235145">
    <property type="component" value="Unassembled WGS sequence"/>
</dbReference>
<accession>A0A9R1WN15</accession>
<dbReference type="PANTHER" id="PTHR31973:SF187">
    <property type="entry name" value="MUTATOR TRANSPOSASE MUDRA PROTEIN"/>
    <property type="match status" value="1"/>
</dbReference>
<dbReference type="Pfam" id="PF10551">
    <property type="entry name" value="MULE"/>
    <property type="match status" value="1"/>
</dbReference>
<dbReference type="EMBL" id="NBSK02000001">
    <property type="protein sequence ID" value="KAJ0225672.1"/>
    <property type="molecule type" value="Genomic_DNA"/>
</dbReference>
<name>A0A9R1WN15_LACSA</name>
<sequence>MQCPFRVATGWKYNERTFHIKFCNEIPMCARNYHFGSLVTSNWLAKHHLKDVIMKPKMTLLEMQADVLQRGRRRVIGLDGSFLKGHVKGEILTAIGRDADNHVYPIAWATMNVENKDNLTWFIVNLVDDLDLGVGNGLVVISDQHMKQDTPILWQGNLKPSAKPSFLIALENGVVECYNGMIKEIKKKHILTMLEEIRILLMKRFYHQGQEVAKWKGNFGPNIQLNIDEFGKDMRLWTVVPSGGDVFESRHDYNGYKVDLATHTCTCNLWMLSGIPYVYSQAAINYIHKDPNQFLSSWFHKDKYVATYSQNIQPIGGSNLWSRTKFIKPLPPPVRRMHGGPKLKRVKHTLESQDVKYPSQRLNVPRTMMQHRENLKQFFILQIA</sequence>
<dbReference type="InterPro" id="IPR018289">
    <property type="entry name" value="MULE_transposase_dom"/>
</dbReference>
<reference evidence="2 3" key="1">
    <citation type="journal article" date="2017" name="Nat. Commun.">
        <title>Genome assembly with in vitro proximity ligation data and whole-genome triplication in lettuce.</title>
        <authorList>
            <person name="Reyes-Chin-Wo S."/>
            <person name="Wang Z."/>
            <person name="Yang X."/>
            <person name="Kozik A."/>
            <person name="Arikit S."/>
            <person name="Song C."/>
            <person name="Xia L."/>
            <person name="Froenicke L."/>
            <person name="Lavelle D.O."/>
            <person name="Truco M.J."/>
            <person name="Xia R."/>
            <person name="Zhu S."/>
            <person name="Xu C."/>
            <person name="Xu H."/>
            <person name="Xu X."/>
            <person name="Cox K."/>
            <person name="Korf I."/>
            <person name="Meyers B.C."/>
            <person name="Michelmore R.W."/>
        </authorList>
    </citation>
    <scope>NUCLEOTIDE SEQUENCE [LARGE SCALE GENOMIC DNA]</scope>
    <source>
        <strain evidence="3">cv. Salinas</strain>
        <tissue evidence="2">Seedlings</tissue>
    </source>
</reference>
<dbReference type="AlphaFoldDB" id="A0A9R1WN15"/>
<protein>
    <recommendedName>
        <fullName evidence="1">MULE transposase domain-containing protein</fullName>
    </recommendedName>
</protein>
<dbReference type="PANTHER" id="PTHR31973">
    <property type="entry name" value="POLYPROTEIN, PUTATIVE-RELATED"/>
    <property type="match status" value="1"/>
</dbReference>
<gene>
    <name evidence="2" type="ORF">LSAT_V11C100001570</name>
</gene>
<keyword evidence="3" id="KW-1185">Reference proteome</keyword>
<proteinExistence type="predicted"/>
<organism evidence="2 3">
    <name type="scientific">Lactuca sativa</name>
    <name type="common">Garden lettuce</name>
    <dbReference type="NCBI Taxonomy" id="4236"/>
    <lineage>
        <taxon>Eukaryota</taxon>
        <taxon>Viridiplantae</taxon>
        <taxon>Streptophyta</taxon>
        <taxon>Embryophyta</taxon>
        <taxon>Tracheophyta</taxon>
        <taxon>Spermatophyta</taxon>
        <taxon>Magnoliopsida</taxon>
        <taxon>eudicotyledons</taxon>
        <taxon>Gunneridae</taxon>
        <taxon>Pentapetalae</taxon>
        <taxon>asterids</taxon>
        <taxon>campanulids</taxon>
        <taxon>Asterales</taxon>
        <taxon>Asteraceae</taxon>
        <taxon>Cichorioideae</taxon>
        <taxon>Cichorieae</taxon>
        <taxon>Lactucinae</taxon>
        <taxon>Lactuca</taxon>
    </lineage>
</organism>
<evidence type="ECO:0000313" key="3">
    <source>
        <dbReference type="Proteomes" id="UP000235145"/>
    </source>
</evidence>
<comment type="caution">
    <text evidence="2">The sequence shown here is derived from an EMBL/GenBank/DDBJ whole genome shotgun (WGS) entry which is preliminary data.</text>
</comment>